<organism evidence="1">
    <name type="scientific">Solanum chacoense</name>
    <name type="common">Chaco potato</name>
    <dbReference type="NCBI Taxonomy" id="4108"/>
    <lineage>
        <taxon>Eukaryota</taxon>
        <taxon>Viridiplantae</taxon>
        <taxon>Streptophyta</taxon>
        <taxon>Embryophyta</taxon>
        <taxon>Tracheophyta</taxon>
        <taxon>Spermatophyta</taxon>
        <taxon>Magnoliopsida</taxon>
        <taxon>eudicotyledons</taxon>
        <taxon>Gunneridae</taxon>
        <taxon>Pentapetalae</taxon>
        <taxon>asterids</taxon>
        <taxon>lamiids</taxon>
        <taxon>Solanales</taxon>
        <taxon>Solanaceae</taxon>
        <taxon>Solanoideae</taxon>
        <taxon>Solaneae</taxon>
        <taxon>Solanum</taxon>
    </lineage>
</organism>
<dbReference type="EMBL" id="GEDG01041243">
    <property type="protein sequence ID" value="JAP06457.1"/>
    <property type="molecule type" value="Transcribed_RNA"/>
</dbReference>
<protein>
    <submittedName>
        <fullName evidence="1">Putative ovule protein</fullName>
    </submittedName>
</protein>
<evidence type="ECO:0000313" key="1">
    <source>
        <dbReference type="EMBL" id="JAP06457.1"/>
    </source>
</evidence>
<dbReference type="AlphaFoldDB" id="A0A0V0GFJ2"/>
<name>A0A0V0GFJ2_SOLCH</name>
<reference evidence="1" key="1">
    <citation type="submission" date="2015-12" db="EMBL/GenBank/DDBJ databases">
        <title>Gene expression during late stages of embryo sac development: a critical building block for successful pollen-pistil interactions.</title>
        <authorList>
            <person name="Liu Y."/>
            <person name="Joly V."/>
            <person name="Sabar M."/>
            <person name="Matton D.P."/>
        </authorList>
    </citation>
    <scope>NUCLEOTIDE SEQUENCE</scope>
</reference>
<accession>A0A0V0GFJ2</accession>
<proteinExistence type="predicted"/>
<sequence length="62" mass="7058">MCEPLVDLRGCQHCPSCFSLKLAYIDASCIGRRVREYYADCPFFSSLMPYDDLWSLRLCAGA</sequence>